<name>A0A9P8SHI8_9HYPO</name>
<organism evidence="3 4">
    <name type="scientific">Hirsutella rhossiliensis</name>
    <dbReference type="NCBI Taxonomy" id="111463"/>
    <lineage>
        <taxon>Eukaryota</taxon>
        <taxon>Fungi</taxon>
        <taxon>Dikarya</taxon>
        <taxon>Ascomycota</taxon>
        <taxon>Pezizomycotina</taxon>
        <taxon>Sordariomycetes</taxon>
        <taxon>Hypocreomycetidae</taxon>
        <taxon>Hypocreales</taxon>
        <taxon>Ophiocordycipitaceae</taxon>
        <taxon>Hirsutella</taxon>
    </lineage>
</organism>
<keyword evidence="2" id="KW-1133">Transmembrane helix</keyword>
<keyword evidence="4" id="KW-1185">Reference proteome</keyword>
<feature type="region of interest" description="Disordered" evidence="1">
    <location>
        <begin position="121"/>
        <end position="165"/>
    </location>
</feature>
<dbReference type="Proteomes" id="UP000824596">
    <property type="component" value="Unassembled WGS sequence"/>
</dbReference>
<feature type="compositionally biased region" description="Basic and acidic residues" evidence="1">
    <location>
        <begin position="326"/>
        <end position="340"/>
    </location>
</feature>
<protein>
    <submittedName>
        <fullName evidence="3">Uncharacterized protein</fullName>
    </submittedName>
</protein>
<evidence type="ECO:0000313" key="3">
    <source>
        <dbReference type="EMBL" id="KAH0961071.1"/>
    </source>
</evidence>
<keyword evidence="2" id="KW-0812">Transmembrane</keyword>
<dbReference type="RefSeq" id="XP_044718584.1">
    <property type="nucleotide sequence ID" value="XM_044866695.1"/>
</dbReference>
<evidence type="ECO:0000256" key="1">
    <source>
        <dbReference type="SAM" id="MobiDB-lite"/>
    </source>
</evidence>
<feature type="transmembrane region" description="Helical" evidence="2">
    <location>
        <begin position="169"/>
        <end position="192"/>
    </location>
</feature>
<proteinExistence type="predicted"/>
<evidence type="ECO:0000313" key="4">
    <source>
        <dbReference type="Proteomes" id="UP000824596"/>
    </source>
</evidence>
<dbReference type="OrthoDB" id="3692311at2759"/>
<accession>A0A9P8SHI8</accession>
<dbReference type="GeneID" id="68357353"/>
<evidence type="ECO:0000256" key="2">
    <source>
        <dbReference type="SAM" id="Phobius"/>
    </source>
</evidence>
<keyword evidence="2" id="KW-0472">Membrane</keyword>
<feature type="compositionally biased region" description="Low complexity" evidence="1">
    <location>
        <begin position="126"/>
        <end position="159"/>
    </location>
</feature>
<feature type="compositionally biased region" description="Polar residues" evidence="1">
    <location>
        <begin position="216"/>
        <end position="263"/>
    </location>
</feature>
<comment type="caution">
    <text evidence="3">The sequence shown here is derived from an EMBL/GenBank/DDBJ whole genome shotgun (WGS) entry which is preliminary data.</text>
</comment>
<feature type="region of interest" description="Disordered" evidence="1">
    <location>
        <begin position="298"/>
        <end position="340"/>
    </location>
</feature>
<sequence>MVKAEDRLGITCPKRSKFYVCSGKPARFVGCCSVNPCDTSDGNCPQESLEYTSFNKSAYNDIPAQDCVKNEPGTAWYACAYAQPPFMGCCSVNPCQANGCPAASLRAGALSEIEENTGVFLGKPPASSSSSTASTAASTSTASSVTSSATNTSTSEANSQINPGPSKGAIAGISVGVTFAAVFLVTFVIIWLRKRFEVKRKKQQQWQDPSVAKGGDSSSYQNNFSPNSQSMISPCTTSPFTTNNSPYTNHQSSPSQQWNSYQPSATQYDAQRHYDGAGATTAELSAVAADGTRRAYNEKMGHGPAELGTDRSAGQFVPVELGDSTTYDREVKQPAERGQR</sequence>
<reference evidence="3" key="1">
    <citation type="submission" date="2021-09" db="EMBL/GenBank/DDBJ databases">
        <title>A high-quality genome of the endoparasitic fungus Hirsutella rhossiliensis with a comparison of Hirsutella genomes reveals transposable elements contributing to genome size variation.</title>
        <authorList>
            <person name="Lin R."/>
            <person name="Jiao Y."/>
            <person name="Sun X."/>
            <person name="Ling J."/>
            <person name="Xie B."/>
            <person name="Cheng X."/>
        </authorList>
    </citation>
    <scope>NUCLEOTIDE SEQUENCE</scope>
    <source>
        <strain evidence="3">HR02</strain>
    </source>
</reference>
<gene>
    <name evidence="3" type="ORF">HRG_08224</name>
</gene>
<feature type="region of interest" description="Disordered" evidence="1">
    <location>
        <begin position="201"/>
        <end position="263"/>
    </location>
</feature>
<dbReference type="AlphaFoldDB" id="A0A9P8SHI8"/>
<dbReference type="EMBL" id="JAIZPD010000009">
    <property type="protein sequence ID" value="KAH0961071.1"/>
    <property type="molecule type" value="Genomic_DNA"/>
</dbReference>